<dbReference type="Pfam" id="PF13472">
    <property type="entry name" value="Lipase_GDSL_2"/>
    <property type="match status" value="1"/>
</dbReference>
<keyword evidence="2" id="KW-0732">Signal</keyword>
<evidence type="ECO:0000259" key="3">
    <source>
        <dbReference type="Pfam" id="PF13472"/>
    </source>
</evidence>
<keyword evidence="5" id="KW-1185">Reference proteome</keyword>
<dbReference type="SUPFAM" id="SSF52266">
    <property type="entry name" value="SGNH hydrolase"/>
    <property type="match status" value="1"/>
</dbReference>
<evidence type="ECO:0000256" key="1">
    <source>
        <dbReference type="SAM" id="Coils"/>
    </source>
</evidence>
<evidence type="ECO:0000256" key="2">
    <source>
        <dbReference type="SAM" id="SignalP"/>
    </source>
</evidence>
<proteinExistence type="predicted"/>
<feature type="domain" description="SGNH hydrolase-type esterase" evidence="3">
    <location>
        <begin position="36"/>
        <end position="208"/>
    </location>
</feature>
<dbReference type="Gene3D" id="3.40.50.1110">
    <property type="entry name" value="SGNH hydrolase"/>
    <property type="match status" value="1"/>
</dbReference>
<dbReference type="InterPro" id="IPR051532">
    <property type="entry name" value="Ester_Hydrolysis_Enzymes"/>
</dbReference>
<reference evidence="4" key="1">
    <citation type="journal article" date="2014" name="Int. J. Syst. Evol. Microbiol.">
        <title>Complete genome sequence of Corynebacterium casei LMG S-19264T (=DSM 44701T), isolated from a smear-ripened cheese.</title>
        <authorList>
            <consortium name="US DOE Joint Genome Institute (JGI-PGF)"/>
            <person name="Walter F."/>
            <person name="Albersmeier A."/>
            <person name="Kalinowski J."/>
            <person name="Ruckert C."/>
        </authorList>
    </citation>
    <scope>NUCLEOTIDE SEQUENCE</scope>
    <source>
        <strain evidence="4">KCTC 12988</strain>
    </source>
</reference>
<protein>
    <recommendedName>
        <fullName evidence="3">SGNH hydrolase-type esterase domain-containing protein</fullName>
    </recommendedName>
</protein>
<dbReference type="GO" id="GO:0004622">
    <property type="term" value="F:phosphatidylcholine lysophospholipase activity"/>
    <property type="evidence" value="ECO:0007669"/>
    <property type="project" value="TreeGrafter"/>
</dbReference>
<gene>
    <name evidence="4" type="ORF">GCM10007100_01870</name>
</gene>
<feature type="signal peptide" evidence="2">
    <location>
        <begin position="1"/>
        <end position="19"/>
    </location>
</feature>
<dbReference type="InterPro" id="IPR036514">
    <property type="entry name" value="SGNH_hydro_sf"/>
</dbReference>
<reference evidence="4" key="2">
    <citation type="submission" date="2020-09" db="EMBL/GenBank/DDBJ databases">
        <authorList>
            <person name="Sun Q."/>
            <person name="Kim S."/>
        </authorList>
    </citation>
    <scope>NUCLEOTIDE SEQUENCE</scope>
    <source>
        <strain evidence="4">KCTC 12988</strain>
    </source>
</reference>
<dbReference type="InterPro" id="IPR013830">
    <property type="entry name" value="SGNH_hydro"/>
</dbReference>
<organism evidence="4 5">
    <name type="scientific">Roseibacillus persicicus</name>
    <dbReference type="NCBI Taxonomy" id="454148"/>
    <lineage>
        <taxon>Bacteria</taxon>
        <taxon>Pseudomonadati</taxon>
        <taxon>Verrucomicrobiota</taxon>
        <taxon>Verrucomicrobiia</taxon>
        <taxon>Verrucomicrobiales</taxon>
        <taxon>Verrucomicrobiaceae</taxon>
        <taxon>Roseibacillus</taxon>
    </lineage>
</organism>
<comment type="caution">
    <text evidence="4">The sequence shown here is derived from an EMBL/GenBank/DDBJ whole genome shotgun (WGS) entry which is preliminary data.</text>
</comment>
<dbReference type="AlphaFoldDB" id="A0A918WF22"/>
<dbReference type="EMBL" id="BMXI01000001">
    <property type="protein sequence ID" value="GHC40908.1"/>
    <property type="molecule type" value="Genomic_DNA"/>
</dbReference>
<dbReference type="PANTHER" id="PTHR30383">
    <property type="entry name" value="THIOESTERASE 1/PROTEASE 1/LYSOPHOSPHOLIPASE L1"/>
    <property type="match status" value="1"/>
</dbReference>
<evidence type="ECO:0000313" key="4">
    <source>
        <dbReference type="EMBL" id="GHC40908.1"/>
    </source>
</evidence>
<dbReference type="Proteomes" id="UP000644507">
    <property type="component" value="Unassembled WGS sequence"/>
</dbReference>
<feature type="chain" id="PRO_5037666117" description="SGNH hydrolase-type esterase domain-containing protein" evidence="2">
    <location>
        <begin position="20"/>
        <end position="238"/>
    </location>
</feature>
<dbReference type="PANTHER" id="PTHR30383:SF26">
    <property type="entry name" value="SGNH HYDROLASE-TYPE ESTERASE DOMAIN-CONTAINING PROTEIN"/>
    <property type="match status" value="1"/>
</dbReference>
<dbReference type="CDD" id="cd00229">
    <property type="entry name" value="SGNH_hydrolase"/>
    <property type="match status" value="1"/>
</dbReference>
<dbReference type="RefSeq" id="WP_189566470.1">
    <property type="nucleotide sequence ID" value="NZ_BMXI01000001.1"/>
</dbReference>
<evidence type="ECO:0000313" key="5">
    <source>
        <dbReference type="Proteomes" id="UP000644507"/>
    </source>
</evidence>
<keyword evidence="1" id="KW-0175">Coiled coil</keyword>
<sequence>MNKLLTALLLWVTIPSAFLSLAEASAEEALPRVLIIGDSISLGYTPYVARALEGKAVVEHHKGNAQHTGTGLAKIDQWIGDTQWDVIHFNWGLWDLCYRHPESKVQGKRDKVNGTLTTSLEQYEKNLERLVARLQKTDAKLIWASTTVVPELEAGRIVGDDLKYNEVAAKVMEKHGIAVNDLNALSRQFAAELFTQPGDVHYTKKGYQKLAKQVAAHLSKALELKEDVEDEPTAKTKS</sequence>
<name>A0A918WF22_9BACT</name>
<feature type="coiled-coil region" evidence="1">
    <location>
        <begin position="113"/>
        <end position="140"/>
    </location>
</feature>
<accession>A0A918WF22</accession>